<dbReference type="HOGENOM" id="CLU_080873_0_0_1"/>
<dbReference type="InterPro" id="IPR053347">
    <property type="entry name" value="Axonemal_MT_stabilizer"/>
</dbReference>
<dbReference type="PhylomeDB" id="A7RLM0"/>
<evidence type="ECO:0000313" key="2">
    <source>
        <dbReference type="Proteomes" id="UP000001593"/>
    </source>
</evidence>
<protein>
    <submittedName>
        <fullName evidence="1">Uncharacterized protein</fullName>
    </submittedName>
</protein>
<sequence length="326" mass="37364">MNLEARNDLHLTSTGIGHQVRKGHVFPPEGFTRTIGKVYPPTLANPDWIHYEDHFKTTTGTTHDYKAPGGLLSHPLYNKAPGNWKVKYVEDNISQLQVKPWRRALTMGNQCSEMKDNYTGRPGVNLTTQFNAGIQPFHLKDHHREGNSKVVPSTRNQGIAAKKFYPRDRGVLTYHSDPYLTTTQKDHRAFTKLEQSRYPRKDYATYWECEGYPKAWGHGSKLNPLPPNSVPRQKGPMRDEMVFREGTTVPRLPKSLDPVPNKGMVSLMKETYTDPPERKRWELFTCDVPKPWHAPLEAPRPGETFKVPKVYSTEYQYYGSGKTITV</sequence>
<dbReference type="AlphaFoldDB" id="A7RLM0"/>
<dbReference type="EMBL" id="DS469518">
    <property type="protein sequence ID" value="EDO47628.1"/>
    <property type="molecule type" value="Genomic_DNA"/>
</dbReference>
<dbReference type="PANTHER" id="PTHR37404">
    <property type="entry name" value="HCG1796489"/>
    <property type="match status" value="1"/>
</dbReference>
<gene>
    <name evidence="1" type="ORF">NEMVEDRAFT_v1g85900</name>
</gene>
<dbReference type="PANTHER" id="PTHR37404:SF1">
    <property type="entry name" value="HCG1796489"/>
    <property type="match status" value="1"/>
</dbReference>
<organism evidence="1 2">
    <name type="scientific">Nematostella vectensis</name>
    <name type="common">Starlet sea anemone</name>
    <dbReference type="NCBI Taxonomy" id="45351"/>
    <lineage>
        <taxon>Eukaryota</taxon>
        <taxon>Metazoa</taxon>
        <taxon>Cnidaria</taxon>
        <taxon>Anthozoa</taxon>
        <taxon>Hexacorallia</taxon>
        <taxon>Actiniaria</taxon>
        <taxon>Edwardsiidae</taxon>
        <taxon>Nematostella</taxon>
    </lineage>
</organism>
<keyword evidence="2" id="KW-1185">Reference proteome</keyword>
<dbReference type="InParanoid" id="A7RLM0"/>
<reference evidence="1 2" key="1">
    <citation type="journal article" date="2007" name="Science">
        <title>Sea anemone genome reveals ancestral eumetazoan gene repertoire and genomic organization.</title>
        <authorList>
            <person name="Putnam N.H."/>
            <person name="Srivastava M."/>
            <person name="Hellsten U."/>
            <person name="Dirks B."/>
            <person name="Chapman J."/>
            <person name="Salamov A."/>
            <person name="Terry A."/>
            <person name="Shapiro H."/>
            <person name="Lindquist E."/>
            <person name="Kapitonov V.V."/>
            <person name="Jurka J."/>
            <person name="Genikhovich G."/>
            <person name="Grigoriev I.V."/>
            <person name="Lucas S.M."/>
            <person name="Steele R.E."/>
            <person name="Finnerty J.R."/>
            <person name="Technau U."/>
            <person name="Martindale M.Q."/>
            <person name="Rokhsar D.S."/>
        </authorList>
    </citation>
    <scope>NUCLEOTIDE SEQUENCE [LARGE SCALE GENOMIC DNA]</scope>
    <source>
        <strain evidence="2">CH2 X CH6</strain>
    </source>
</reference>
<accession>A7RLM0</accession>
<proteinExistence type="predicted"/>
<dbReference type="OMA" id="KAPGHWK"/>
<evidence type="ECO:0000313" key="1">
    <source>
        <dbReference type="EMBL" id="EDO47628.1"/>
    </source>
</evidence>
<name>A7RLM0_NEMVE</name>
<dbReference type="eggNOG" id="ENOG502QW2B">
    <property type="taxonomic scope" value="Eukaryota"/>
</dbReference>
<dbReference type="Proteomes" id="UP000001593">
    <property type="component" value="Unassembled WGS sequence"/>
</dbReference>